<accession>A0ACC5QXA7</accession>
<sequence length="409" mass="43498">MTHADLLDRYAELIVRSGVNVTAGQELVMTAPVDAVPLVRRITEHAYKAGATLVTTFYGDDEATLARFAHADDKSFDTAPAWLFDGFANAFKAGAARLAIIGEDPSLLAGQDPDKVTRANRARSKAYRPALELIAGHAINWCVAAAATPAWARSVFPGKAPAEALDALWRAIYTCSRADTPDPVAAWVEHSRKLRQRTDFLNGKRYQALKYKGPGTDLTLGLVDGHVWKGGASTAKNGVTCNPNIPTEEVFTMPHKDRVDGILSSTKPLSYQGTFIEGIKVRFEAGRIVESHADKGADIFATMIATDEGAARLGEVALVPHSSPISASGIVFNNTLFDENAACHIAVGQSYSDTLANGGSLSKDALAAAGANASLIHVDWMIGSGALDIDGVLADGRTEPLMRKGEWAA</sequence>
<evidence type="ECO:0000313" key="2">
    <source>
        <dbReference type="Proteomes" id="UP000616151"/>
    </source>
</evidence>
<keyword evidence="2" id="KW-1185">Reference proteome</keyword>
<name>A0ACC5QXA7_9HYPH</name>
<gene>
    <name evidence="1" type="ORF">JHL16_01610</name>
</gene>
<dbReference type="Proteomes" id="UP000616151">
    <property type="component" value="Unassembled WGS sequence"/>
</dbReference>
<keyword evidence="1" id="KW-0031">Aminopeptidase</keyword>
<evidence type="ECO:0000313" key="1">
    <source>
        <dbReference type="EMBL" id="MBK1865032.1"/>
    </source>
</evidence>
<protein>
    <submittedName>
        <fullName evidence="1">Aminopeptidase</fullName>
    </submittedName>
</protein>
<organism evidence="1 2">
    <name type="scientific">Taklimakanibacter albus</name>
    <dbReference type="NCBI Taxonomy" id="2800327"/>
    <lineage>
        <taxon>Bacteria</taxon>
        <taxon>Pseudomonadati</taxon>
        <taxon>Pseudomonadota</taxon>
        <taxon>Alphaproteobacteria</taxon>
        <taxon>Hyphomicrobiales</taxon>
        <taxon>Aestuariivirgaceae</taxon>
        <taxon>Taklimakanibacter</taxon>
    </lineage>
</organism>
<dbReference type="EMBL" id="JAENHL010000004">
    <property type="protein sequence ID" value="MBK1865032.1"/>
    <property type="molecule type" value="Genomic_DNA"/>
</dbReference>
<reference evidence="1" key="1">
    <citation type="submission" date="2021-01" db="EMBL/GenBank/DDBJ databases">
        <authorList>
            <person name="Sun Q."/>
        </authorList>
    </citation>
    <scope>NUCLEOTIDE SEQUENCE</scope>
    <source>
        <strain evidence="1">YIM B02566</strain>
    </source>
</reference>
<proteinExistence type="predicted"/>
<keyword evidence="1" id="KW-0645">Protease</keyword>
<comment type="caution">
    <text evidence="1">The sequence shown here is derived from an EMBL/GenBank/DDBJ whole genome shotgun (WGS) entry which is preliminary data.</text>
</comment>
<keyword evidence="1" id="KW-0378">Hydrolase</keyword>